<sequence length="106" mass="11378">MSFLKGKGRLDVGAGLASSSVARDAVGAEMANPALSDQRAEAVATALTNVFDIAPENMETQRVEKRSQEPNMKVCGPGSKKPQNLCRIGQDPFVLGQDRHSNHKDK</sequence>
<dbReference type="RefSeq" id="WP_095520466.1">
    <property type="nucleotide sequence ID" value="NZ_NPKH01000027.1"/>
</dbReference>
<comment type="caution">
    <text evidence="2">The sequence shown here is derived from an EMBL/GenBank/DDBJ whole genome shotgun (WGS) entry which is preliminary data.</text>
</comment>
<dbReference type="OrthoDB" id="9792021at2"/>
<dbReference type="EMBL" id="NPKH01000027">
    <property type="protein sequence ID" value="PAP93284.1"/>
    <property type="molecule type" value="Genomic_DNA"/>
</dbReference>
<accession>A0A271KCS6</accession>
<evidence type="ECO:0000313" key="3">
    <source>
        <dbReference type="Proteomes" id="UP000215931"/>
    </source>
</evidence>
<evidence type="ECO:0000313" key="2">
    <source>
        <dbReference type="EMBL" id="PAP93284.1"/>
    </source>
</evidence>
<keyword evidence="3" id="KW-1185">Reference proteome</keyword>
<proteinExistence type="predicted"/>
<dbReference type="SUPFAM" id="SSF103088">
    <property type="entry name" value="OmpA-like"/>
    <property type="match status" value="1"/>
</dbReference>
<dbReference type="Proteomes" id="UP000215931">
    <property type="component" value="Unassembled WGS sequence"/>
</dbReference>
<dbReference type="AlphaFoldDB" id="A0A271KCS6"/>
<reference evidence="2 3" key="1">
    <citation type="submission" date="2017-08" db="EMBL/GenBank/DDBJ databases">
        <title>Mesorhizobium wenxinae sp. nov., a novel rhizobial species isolated from root nodules of chickpea (Cicer arietinum L.).</title>
        <authorList>
            <person name="Zhang J."/>
        </authorList>
    </citation>
    <scope>NUCLEOTIDE SEQUENCE [LARGE SCALE GENOMIC DNA]</scope>
    <source>
        <strain evidence="3">WYCCWR 10019</strain>
    </source>
</reference>
<evidence type="ECO:0000256" key="1">
    <source>
        <dbReference type="SAM" id="MobiDB-lite"/>
    </source>
</evidence>
<dbReference type="InterPro" id="IPR036737">
    <property type="entry name" value="OmpA-like_sf"/>
</dbReference>
<gene>
    <name evidence="2" type="ORF">CIT31_22720</name>
</gene>
<feature type="region of interest" description="Disordered" evidence="1">
    <location>
        <begin position="60"/>
        <end position="86"/>
    </location>
</feature>
<organism evidence="2 3">
    <name type="scientific">Mesorhizobium wenxiniae</name>
    <dbReference type="NCBI Taxonomy" id="2014805"/>
    <lineage>
        <taxon>Bacteria</taxon>
        <taxon>Pseudomonadati</taxon>
        <taxon>Pseudomonadota</taxon>
        <taxon>Alphaproteobacteria</taxon>
        <taxon>Hyphomicrobiales</taxon>
        <taxon>Phyllobacteriaceae</taxon>
        <taxon>Mesorhizobium</taxon>
    </lineage>
</organism>
<name>A0A271KCS6_9HYPH</name>
<protein>
    <submittedName>
        <fullName evidence="2">Uncharacterized protein</fullName>
    </submittedName>
</protein>